<dbReference type="CDD" id="cd04916">
    <property type="entry name" value="ACT_AKiii-YclM-BS_2"/>
    <property type="match status" value="1"/>
</dbReference>
<evidence type="ECO:0000256" key="6">
    <source>
        <dbReference type="ARBA" id="ARBA00022679"/>
    </source>
</evidence>
<dbReference type="InterPro" id="IPR045865">
    <property type="entry name" value="ACT-like_dom_sf"/>
</dbReference>
<dbReference type="AlphaFoldDB" id="A0A1M6F075"/>
<dbReference type="SUPFAM" id="SSF53633">
    <property type="entry name" value="Carbamate kinase-like"/>
    <property type="match status" value="1"/>
</dbReference>
<dbReference type="PROSITE" id="PS00324">
    <property type="entry name" value="ASPARTOKINASE"/>
    <property type="match status" value="1"/>
</dbReference>
<evidence type="ECO:0000256" key="9">
    <source>
        <dbReference type="ARBA" id="ARBA00022840"/>
    </source>
</evidence>
<dbReference type="UniPathway" id="UPA00050">
    <property type="reaction ID" value="UER00461"/>
</dbReference>
<dbReference type="FunFam" id="3.30.2130.10:FF:000001">
    <property type="entry name" value="Bifunctional aspartokinase/homoserine dehydrogenase"/>
    <property type="match status" value="1"/>
</dbReference>
<dbReference type="Proteomes" id="UP000184310">
    <property type="component" value="Unassembled WGS sequence"/>
</dbReference>
<evidence type="ECO:0000259" key="16">
    <source>
        <dbReference type="PROSITE" id="PS51671"/>
    </source>
</evidence>
<keyword evidence="15" id="KW-0028">Amino-acid biosynthesis</keyword>
<dbReference type="NCBIfam" id="TIGR00657">
    <property type="entry name" value="asp_kinases"/>
    <property type="match status" value="1"/>
</dbReference>
<keyword evidence="9 13" id="KW-0067">ATP-binding</keyword>
<feature type="binding site" evidence="13">
    <location>
        <position position="218"/>
    </location>
    <ligand>
        <name>ATP</name>
        <dbReference type="ChEBI" id="CHEBI:30616"/>
    </ligand>
</feature>
<evidence type="ECO:0000256" key="13">
    <source>
        <dbReference type="PIRSR" id="PIRSR000726-1"/>
    </source>
</evidence>
<dbReference type="PANTHER" id="PTHR21499">
    <property type="entry name" value="ASPARTATE KINASE"/>
    <property type="match status" value="1"/>
</dbReference>
<dbReference type="Pfam" id="PF00696">
    <property type="entry name" value="AA_kinase"/>
    <property type="match status" value="1"/>
</dbReference>
<dbReference type="InterPro" id="IPR036393">
    <property type="entry name" value="AceGlu_kinase-like_sf"/>
</dbReference>
<dbReference type="InterPro" id="IPR002912">
    <property type="entry name" value="ACT_dom"/>
</dbReference>
<dbReference type="InterPro" id="IPR001048">
    <property type="entry name" value="Asp/Glu/Uridylate_kinase"/>
</dbReference>
<evidence type="ECO:0000313" key="18">
    <source>
        <dbReference type="Proteomes" id="UP000184310"/>
    </source>
</evidence>
<dbReference type="Gene3D" id="3.30.2130.10">
    <property type="entry name" value="VC0802-like"/>
    <property type="match status" value="1"/>
</dbReference>
<evidence type="ECO:0000256" key="1">
    <source>
        <dbReference type="ARBA" id="ARBA00003121"/>
    </source>
</evidence>
<comment type="pathway">
    <text evidence="3 15">Amino-acid biosynthesis; L-methionine biosynthesis via de novo pathway; L-homoserine from L-aspartate: step 1/3.</text>
</comment>
<evidence type="ECO:0000256" key="2">
    <source>
        <dbReference type="ARBA" id="ARBA00004766"/>
    </source>
</evidence>
<evidence type="ECO:0000256" key="14">
    <source>
        <dbReference type="RuleBase" id="RU003448"/>
    </source>
</evidence>
<comment type="catalytic activity">
    <reaction evidence="12 14">
        <text>L-aspartate + ATP = 4-phospho-L-aspartate + ADP</text>
        <dbReference type="Rhea" id="RHEA:23776"/>
        <dbReference type="ChEBI" id="CHEBI:29991"/>
        <dbReference type="ChEBI" id="CHEBI:30616"/>
        <dbReference type="ChEBI" id="CHEBI:57535"/>
        <dbReference type="ChEBI" id="CHEBI:456216"/>
        <dbReference type="EC" id="2.7.2.4"/>
    </reaction>
</comment>
<dbReference type="GO" id="GO:0009088">
    <property type="term" value="P:threonine biosynthetic process"/>
    <property type="evidence" value="ECO:0007669"/>
    <property type="project" value="UniProtKB-UniPathway"/>
</dbReference>
<dbReference type="InterPro" id="IPR001341">
    <property type="entry name" value="Asp_kinase"/>
</dbReference>
<organism evidence="17 18">
    <name type="scientific">Clostridium cavendishii DSM 21758</name>
    <dbReference type="NCBI Taxonomy" id="1121302"/>
    <lineage>
        <taxon>Bacteria</taxon>
        <taxon>Bacillati</taxon>
        <taxon>Bacillota</taxon>
        <taxon>Clostridia</taxon>
        <taxon>Eubacteriales</taxon>
        <taxon>Clostridiaceae</taxon>
        <taxon>Clostridium</taxon>
    </lineage>
</organism>
<dbReference type="GO" id="GO:0004072">
    <property type="term" value="F:aspartate kinase activity"/>
    <property type="evidence" value="ECO:0007669"/>
    <property type="project" value="UniProtKB-EC"/>
</dbReference>
<feature type="binding site" evidence="13">
    <location>
        <position position="51"/>
    </location>
    <ligand>
        <name>substrate</name>
    </ligand>
</feature>
<dbReference type="OrthoDB" id="9799110at2"/>
<keyword evidence="11" id="KW-0457">Lysine biosynthesis</keyword>
<accession>A0A1M6F075</accession>
<comment type="similarity">
    <text evidence="5 14">Belongs to the aspartokinase family.</text>
</comment>
<keyword evidence="10" id="KW-0220">Diaminopimelate biosynthesis</keyword>
<gene>
    <name evidence="17" type="ORF">SAMN02745163_00999</name>
</gene>
<dbReference type="InterPro" id="IPR018042">
    <property type="entry name" value="Aspartate_kinase_CS"/>
</dbReference>
<feature type="binding site" evidence="13">
    <location>
        <position position="116"/>
    </location>
    <ligand>
        <name>substrate</name>
    </ligand>
</feature>
<dbReference type="PANTHER" id="PTHR21499:SF67">
    <property type="entry name" value="ASPARTOKINASE 3"/>
    <property type="match status" value="1"/>
</dbReference>
<dbReference type="RefSeq" id="WP_072985570.1">
    <property type="nucleotide sequence ID" value="NZ_FQZB01000005.1"/>
</dbReference>
<dbReference type="EC" id="2.7.2.4" evidence="14"/>
<dbReference type="GO" id="GO:0005829">
    <property type="term" value="C:cytosol"/>
    <property type="evidence" value="ECO:0007669"/>
    <property type="project" value="TreeGrafter"/>
</dbReference>
<dbReference type="PIRSF" id="PIRSF000726">
    <property type="entry name" value="Asp_kin"/>
    <property type="match status" value="1"/>
</dbReference>
<evidence type="ECO:0000256" key="11">
    <source>
        <dbReference type="ARBA" id="ARBA00023154"/>
    </source>
</evidence>
<evidence type="ECO:0000256" key="8">
    <source>
        <dbReference type="ARBA" id="ARBA00022777"/>
    </source>
</evidence>
<dbReference type="GO" id="GO:0019877">
    <property type="term" value="P:diaminopimelate biosynthetic process"/>
    <property type="evidence" value="ECO:0007669"/>
    <property type="project" value="UniProtKB-KW"/>
</dbReference>
<dbReference type="Pfam" id="PF22468">
    <property type="entry name" value="ACT_9"/>
    <property type="match status" value="1"/>
</dbReference>
<comment type="function">
    <text evidence="1">Catalyzes the phosphorylation of the beta-carboxyl group of aspartic acid with ATP to yield 4-phospho-L-aspartate, which is involved in the branched biosynthetic pathway leading to the biosynthesis of amino acids threonine, isoleucine and methionine.</text>
</comment>
<feature type="binding site" evidence="13">
    <location>
        <begin position="7"/>
        <end position="10"/>
    </location>
    <ligand>
        <name>ATP</name>
        <dbReference type="ChEBI" id="CHEBI:30616"/>
    </ligand>
</feature>
<dbReference type="UniPathway" id="UPA00051">
    <property type="reaction ID" value="UER00462"/>
</dbReference>
<evidence type="ECO:0000313" key="17">
    <source>
        <dbReference type="EMBL" id="SHI91051.1"/>
    </source>
</evidence>
<dbReference type="EMBL" id="FQZB01000005">
    <property type="protein sequence ID" value="SHI91051.1"/>
    <property type="molecule type" value="Genomic_DNA"/>
</dbReference>
<feature type="binding site" evidence="13">
    <location>
        <begin position="207"/>
        <end position="208"/>
    </location>
    <ligand>
        <name>ATP</name>
        <dbReference type="ChEBI" id="CHEBI:30616"/>
    </ligand>
</feature>
<reference evidence="17 18" key="1">
    <citation type="submission" date="2016-11" db="EMBL/GenBank/DDBJ databases">
        <authorList>
            <person name="Jaros S."/>
            <person name="Januszkiewicz K."/>
            <person name="Wedrychowicz H."/>
        </authorList>
    </citation>
    <scope>NUCLEOTIDE SEQUENCE [LARGE SCALE GENOMIC DNA]</scope>
    <source>
        <strain evidence="17 18">DSM 21758</strain>
    </source>
</reference>
<keyword evidence="8 14" id="KW-0418">Kinase</keyword>
<dbReference type="UniPathway" id="UPA00034">
    <property type="reaction ID" value="UER00015"/>
</dbReference>
<evidence type="ECO:0000256" key="12">
    <source>
        <dbReference type="ARBA" id="ARBA00047872"/>
    </source>
</evidence>
<dbReference type="STRING" id="1121302.SAMN02745163_00999"/>
<dbReference type="GO" id="GO:0005524">
    <property type="term" value="F:ATP binding"/>
    <property type="evidence" value="ECO:0007669"/>
    <property type="project" value="UniProtKB-KW"/>
</dbReference>
<dbReference type="InterPro" id="IPR054352">
    <property type="entry name" value="ACT_Aspartokinase"/>
</dbReference>
<feature type="domain" description="ACT" evidence="16">
    <location>
        <begin position="378"/>
        <end position="437"/>
    </location>
</feature>
<evidence type="ECO:0000256" key="5">
    <source>
        <dbReference type="ARBA" id="ARBA00010122"/>
    </source>
</evidence>
<comment type="pathway">
    <text evidence="2 15">Amino-acid biosynthesis; L-lysine biosynthesis via DAP pathway; (S)-tetrahydrodipicolinate from L-aspartate: step 1/4.</text>
</comment>
<evidence type="ECO:0000256" key="7">
    <source>
        <dbReference type="ARBA" id="ARBA00022741"/>
    </source>
</evidence>
<dbReference type="GO" id="GO:0009090">
    <property type="term" value="P:homoserine biosynthetic process"/>
    <property type="evidence" value="ECO:0007669"/>
    <property type="project" value="TreeGrafter"/>
</dbReference>
<dbReference type="PROSITE" id="PS51671">
    <property type="entry name" value="ACT"/>
    <property type="match status" value="1"/>
</dbReference>
<dbReference type="NCBIfam" id="NF006540">
    <property type="entry name" value="PRK09034.1"/>
    <property type="match status" value="1"/>
</dbReference>
<dbReference type="CDD" id="cd04911">
    <property type="entry name" value="ACT_AKiii-YclM-BS_1"/>
    <property type="match status" value="1"/>
</dbReference>
<proteinExistence type="inferred from homology"/>
<dbReference type="Gene3D" id="3.40.1160.10">
    <property type="entry name" value="Acetylglutamate kinase-like"/>
    <property type="match status" value="1"/>
</dbReference>
<dbReference type="GO" id="GO:0009089">
    <property type="term" value="P:lysine biosynthetic process via diaminopimelate"/>
    <property type="evidence" value="ECO:0007669"/>
    <property type="project" value="UniProtKB-UniPathway"/>
</dbReference>
<evidence type="ECO:0000256" key="10">
    <source>
        <dbReference type="ARBA" id="ARBA00022915"/>
    </source>
</evidence>
<protein>
    <recommendedName>
        <fullName evidence="14">Aspartokinase</fullName>
        <ecNumber evidence="14">2.7.2.4</ecNumber>
    </recommendedName>
</protein>
<evidence type="ECO:0000256" key="4">
    <source>
        <dbReference type="ARBA" id="ARBA00005139"/>
    </source>
</evidence>
<evidence type="ECO:0000256" key="3">
    <source>
        <dbReference type="ARBA" id="ARBA00004986"/>
    </source>
</evidence>
<keyword evidence="7 13" id="KW-0547">Nucleotide-binding</keyword>
<keyword evidence="18" id="KW-1185">Reference proteome</keyword>
<comment type="pathway">
    <text evidence="4 15">Amino-acid biosynthesis; L-threonine biosynthesis; L-threonine from L-aspartate: step 1/5.</text>
</comment>
<evidence type="ECO:0000256" key="15">
    <source>
        <dbReference type="RuleBase" id="RU004249"/>
    </source>
</evidence>
<dbReference type="InterPro" id="IPR005260">
    <property type="entry name" value="Asp_kin_monofn"/>
</dbReference>
<dbReference type="SUPFAM" id="SSF55021">
    <property type="entry name" value="ACT-like"/>
    <property type="match status" value="2"/>
</dbReference>
<sequence length="437" mass="48770">MDCIVTKFGGSSLADAKQFKKVKEIILSDSKRRFVIPSAPGKRHNKDYKITDLLYLCHAHVESSIPFDEVFKLISDRYKEIVKDLGLDLNIDDDLNIIKKNLENGFSRDYAASRGEYLNGIILAKYLNYEFIDAAELIVFDKSRNLDSEKTNQLIESRLSNVEKAVIPGFYGANSLGDIVTFSRGGSDITGSLIAAGVEANLYENWTDVSGFLMADPRIVKNPKTIEKITYRELRELSYMGASVLHEEAIFPVRKNGIPINIKNTNIPKDVGTFIINDFTNINENRTITGIAGKKDFTVISIEKALMNYELGFCRKLLSILEHHNVSFENMPSGIDTVCLVVSDNQIKDKLQVIVKEIELQCSPDSIHIYPNMALIATVGRGMTKSLGVASKIFTALSDNGINIRMIDQGSSEINILVGIENDDFEKAIQAIYNSFV</sequence>
<name>A0A1M6F075_9CLOT</name>
<keyword evidence="6 14" id="KW-0808">Transferase</keyword>